<organism evidence="2 3">
    <name type="scientific">Macrosiphum euphorbiae</name>
    <name type="common">potato aphid</name>
    <dbReference type="NCBI Taxonomy" id="13131"/>
    <lineage>
        <taxon>Eukaryota</taxon>
        <taxon>Metazoa</taxon>
        <taxon>Ecdysozoa</taxon>
        <taxon>Arthropoda</taxon>
        <taxon>Hexapoda</taxon>
        <taxon>Insecta</taxon>
        <taxon>Pterygota</taxon>
        <taxon>Neoptera</taxon>
        <taxon>Paraneoptera</taxon>
        <taxon>Hemiptera</taxon>
        <taxon>Sternorrhyncha</taxon>
        <taxon>Aphidomorpha</taxon>
        <taxon>Aphidoidea</taxon>
        <taxon>Aphididae</taxon>
        <taxon>Macrosiphini</taxon>
        <taxon>Macrosiphum</taxon>
    </lineage>
</organism>
<dbReference type="Proteomes" id="UP001160148">
    <property type="component" value="Unassembled WGS sequence"/>
</dbReference>
<evidence type="ECO:0000259" key="1">
    <source>
        <dbReference type="Pfam" id="PF10551"/>
    </source>
</evidence>
<keyword evidence="3" id="KW-1185">Reference proteome</keyword>
<dbReference type="AlphaFoldDB" id="A0AAV0WUT5"/>
<name>A0AAV0WUT5_9HEMI</name>
<accession>A0AAV0WUT5</accession>
<evidence type="ECO:0000313" key="2">
    <source>
        <dbReference type="EMBL" id="CAI6359583.1"/>
    </source>
</evidence>
<sequence>MITSLKDAVEQYNVECSETCALMENFEDGNFVIVIASPLMKRISSGLDESGEILFIDASGNVDRYGCKIFLIYTNSCAGGLPVGTLILTSESTSIISRGLKLWTNLFSSSALGGRSKRGPKVFMTNDSKAERNALNEIFPEATLLLCIFHVLQATWRYLWDSNHGIILQHRQTLYNEIKNMMYSKSNEELESLYTKVIQNTLTKKYPKFESYVLNLYKRRHEWALCLRKSIITRGQNTNNISEAGVKIVKDTILDRTKAYSPV</sequence>
<comment type="caution">
    <text evidence="2">The sequence shown here is derived from an EMBL/GenBank/DDBJ whole genome shotgun (WGS) entry which is preliminary data.</text>
</comment>
<dbReference type="Pfam" id="PF10551">
    <property type="entry name" value="MULE"/>
    <property type="match status" value="1"/>
</dbReference>
<dbReference type="InterPro" id="IPR018289">
    <property type="entry name" value="MULE_transposase_dom"/>
</dbReference>
<dbReference type="PANTHER" id="PTHR35385:SF2">
    <property type="entry name" value="PROTEIN B, PUTATIVE-RELATED"/>
    <property type="match status" value="1"/>
</dbReference>
<evidence type="ECO:0000313" key="3">
    <source>
        <dbReference type="Proteomes" id="UP001160148"/>
    </source>
</evidence>
<gene>
    <name evidence="2" type="ORF">MEUPH1_LOCUS14980</name>
</gene>
<reference evidence="2 3" key="1">
    <citation type="submission" date="2023-01" db="EMBL/GenBank/DDBJ databases">
        <authorList>
            <person name="Whitehead M."/>
        </authorList>
    </citation>
    <scope>NUCLEOTIDE SEQUENCE [LARGE SCALE GENOMIC DNA]</scope>
</reference>
<dbReference type="PANTHER" id="PTHR35385">
    <property type="entry name" value="PROTEIN B, PUTATIVE-RELATED-RELATED"/>
    <property type="match status" value="1"/>
</dbReference>
<feature type="domain" description="MULE transposase" evidence="1">
    <location>
        <begin position="101"/>
        <end position="153"/>
    </location>
</feature>
<protein>
    <recommendedName>
        <fullName evidence="1">MULE transposase domain-containing protein</fullName>
    </recommendedName>
</protein>
<dbReference type="EMBL" id="CARXXK010000002">
    <property type="protein sequence ID" value="CAI6359583.1"/>
    <property type="molecule type" value="Genomic_DNA"/>
</dbReference>
<proteinExistence type="predicted"/>